<evidence type="ECO:0000256" key="6">
    <source>
        <dbReference type="RuleBase" id="RU003682"/>
    </source>
</evidence>
<proteinExistence type="inferred from homology"/>
<dbReference type="Pfam" id="PF03171">
    <property type="entry name" value="2OG-FeII_Oxy"/>
    <property type="match status" value="1"/>
</dbReference>
<name>A0A2I0KIG1_PUNGR</name>
<reference evidence="7 8" key="1">
    <citation type="submission" date="2017-11" db="EMBL/GenBank/DDBJ databases">
        <title>De-novo sequencing of pomegranate (Punica granatum L.) genome.</title>
        <authorList>
            <person name="Akparov Z."/>
            <person name="Amiraslanov A."/>
            <person name="Hajiyeva S."/>
            <person name="Abbasov M."/>
            <person name="Kaur K."/>
            <person name="Hamwieh A."/>
            <person name="Solovyev V."/>
            <person name="Salamov A."/>
            <person name="Braich B."/>
            <person name="Kosarev P."/>
            <person name="Mahmoud A."/>
            <person name="Hajiyev E."/>
            <person name="Babayeva S."/>
            <person name="Izzatullayeva V."/>
            <person name="Mammadov A."/>
            <person name="Mammadov A."/>
            <person name="Sharifova S."/>
            <person name="Ojaghi J."/>
            <person name="Eynullazada K."/>
            <person name="Bayramov B."/>
            <person name="Abdulazimova A."/>
            <person name="Shahmuradov I."/>
        </authorList>
    </citation>
    <scope>NUCLEOTIDE SEQUENCE [LARGE SCALE GENOMIC DNA]</scope>
    <source>
        <strain evidence="8">cv. AG2017</strain>
        <tissue evidence="7">Leaf</tissue>
    </source>
</reference>
<dbReference type="PANTHER" id="PTHR10209">
    <property type="entry name" value="OXIDOREDUCTASE, 2OG-FE II OXYGENASE FAMILY PROTEIN"/>
    <property type="match status" value="1"/>
</dbReference>
<dbReference type="InterPro" id="IPR044861">
    <property type="entry name" value="IPNS-like_FE2OG_OXY"/>
</dbReference>
<keyword evidence="4 6" id="KW-0560">Oxidoreductase</keyword>
<protein>
    <submittedName>
        <fullName evidence="7">Uncharacterized protein</fullName>
    </submittedName>
</protein>
<dbReference type="PROSITE" id="PS51471">
    <property type="entry name" value="FE2OG_OXY"/>
    <property type="match status" value="1"/>
</dbReference>
<dbReference type="PANTHER" id="PTHR10209:SF123">
    <property type="entry name" value="FE2OG DIOXYGENASE DOMAIN-CONTAINING PROTEIN"/>
    <property type="match status" value="1"/>
</dbReference>
<dbReference type="GeneID" id="116208514"/>
<dbReference type="GO" id="GO:0051213">
    <property type="term" value="F:dioxygenase activity"/>
    <property type="evidence" value="ECO:0007669"/>
    <property type="project" value="UniProtKB-ARBA"/>
</dbReference>
<keyword evidence="8" id="KW-1185">Reference proteome</keyword>
<dbReference type="Pfam" id="PF14226">
    <property type="entry name" value="DIOX_N"/>
    <property type="match status" value="1"/>
</dbReference>
<sequence>MAITGLAEADLPPQRQPGYDREAELKAFDDSKAGVKGIADLKPPKIPRIFIHENLNLGQNNQTGLCKDSIPIISLKGVDRDPVKRKEVVGEIRAASEKWGFFQITDHGVPETILTELIEGIRRFHEQDTEVKKKFYSRDYGGRKVLYNSNFDLFSATPVNWRDTLTCVLAPQPPDPEELPEVCRNIVLEYSDKVRDLGNALLELLSEALGLNPDYLRNIGCGEGLVSFGHYYPPCPEPELTLGTSDHSDSGFLTILLQDHMGGLQVWLGDEWFDVKPVSGALVVNLADLMQLISNDKFISSRHRVLAQCTGPRISVACFLRQHHHHPENSRLYGPLKELLSEDNPPIYRETTAMDLVAHYYAKGLDGISTLEHFKI</sequence>
<evidence type="ECO:0000313" key="7">
    <source>
        <dbReference type="EMBL" id="PKI68302.1"/>
    </source>
</evidence>
<gene>
    <name evidence="7" type="ORF">CRG98_011297</name>
</gene>
<comment type="cofactor">
    <cofactor evidence="1">
        <name>Fe cation</name>
        <dbReference type="ChEBI" id="CHEBI:24875"/>
    </cofactor>
</comment>
<accession>A0A2I0KIG1</accession>
<evidence type="ECO:0000256" key="3">
    <source>
        <dbReference type="ARBA" id="ARBA00022723"/>
    </source>
</evidence>
<dbReference type="OrthoDB" id="288590at2759"/>
<dbReference type="FunFam" id="2.60.120.330:FF:000005">
    <property type="entry name" value="1-aminocyclopropane-1-carboxylate oxidase homolog 1"/>
    <property type="match status" value="1"/>
</dbReference>
<evidence type="ECO:0000256" key="1">
    <source>
        <dbReference type="ARBA" id="ARBA00001962"/>
    </source>
</evidence>
<evidence type="ECO:0000313" key="8">
    <source>
        <dbReference type="Proteomes" id="UP000233551"/>
    </source>
</evidence>
<dbReference type="SUPFAM" id="SSF51197">
    <property type="entry name" value="Clavaminate synthase-like"/>
    <property type="match status" value="1"/>
</dbReference>
<dbReference type="InterPro" id="IPR027443">
    <property type="entry name" value="IPNS-like_sf"/>
</dbReference>
<organism evidence="7 8">
    <name type="scientific">Punica granatum</name>
    <name type="common">Pomegranate</name>
    <dbReference type="NCBI Taxonomy" id="22663"/>
    <lineage>
        <taxon>Eukaryota</taxon>
        <taxon>Viridiplantae</taxon>
        <taxon>Streptophyta</taxon>
        <taxon>Embryophyta</taxon>
        <taxon>Tracheophyta</taxon>
        <taxon>Spermatophyta</taxon>
        <taxon>Magnoliopsida</taxon>
        <taxon>eudicotyledons</taxon>
        <taxon>Gunneridae</taxon>
        <taxon>Pentapetalae</taxon>
        <taxon>rosids</taxon>
        <taxon>malvids</taxon>
        <taxon>Myrtales</taxon>
        <taxon>Lythraceae</taxon>
        <taxon>Punica</taxon>
    </lineage>
</organism>
<dbReference type="InterPro" id="IPR005123">
    <property type="entry name" value="Oxoglu/Fe-dep_dioxygenase_dom"/>
</dbReference>
<dbReference type="GO" id="GO:0046872">
    <property type="term" value="F:metal ion binding"/>
    <property type="evidence" value="ECO:0007669"/>
    <property type="project" value="UniProtKB-KW"/>
</dbReference>
<dbReference type="AlphaFoldDB" id="A0A2I0KIG1"/>
<evidence type="ECO:0000256" key="4">
    <source>
        <dbReference type="ARBA" id="ARBA00023002"/>
    </source>
</evidence>
<dbReference type="Gene3D" id="2.60.120.330">
    <property type="entry name" value="B-lactam Antibiotic, Isopenicillin N Synthase, Chain"/>
    <property type="match status" value="1"/>
</dbReference>
<dbReference type="STRING" id="22663.A0A2I0KIG1"/>
<keyword evidence="3 6" id="KW-0479">Metal-binding</keyword>
<comment type="similarity">
    <text evidence="2 6">Belongs to the iron/ascorbate-dependent oxidoreductase family.</text>
</comment>
<dbReference type="EMBL" id="PGOL01000562">
    <property type="protein sequence ID" value="PKI68302.1"/>
    <property type="molecule type" value="Genomic_DNA"/>
</dbReference>
<evidence type="ECO:0000256" key="5">
    <source>
        <dbReference type="ARBA" id="ARBA00023004"/>
    </source>
</evidence>
<evidence type="ECO:0000256" key="2">
    <source>
        <dbReference type="ARBA" id="ARBA00008056"/>
    </source>
</evidence>
<dbReference type="InterPro" id="IPR026992">
    <property type="entry name" value="DIOX_N"/>
</dbReference>
<dbReference type="Proteomes" id="UP000233551">
    <property type="component" value="Unassembled WGS sequence"/>
</dbReference>
<comment type="caution">
    <text evidence="7">The sequence shown here is derived from an EMBL/GenBank/DDBJ whole genome shotgun (WGS) entry which is preliminary data.</text>
</comment>
<keyword evidence="5 6" id="KW-0408">Iron</keyword>